<dbReference type="Proteomes" id="UP000054564">
    <property type="component" value="Unassembled WGS sequence"/>
</dbReference>
<dbReference type="EMBL" id="AJIL01000757">
    <property type="protein sequence ID" value="KNE88885.1"/>
    <property type="molecule type" value="Genomic_DNA"/>
</dbReference>
<feature type="region of interest" description="Disordered" evidence="1">
    <location>
        <begin position="160"/>
        <end position="271"/>
    </location>
</feature>
<proteinExistence type="predicted"/>
<gene>
    <name evidence="2" type="ORF">PSTG_17669</name>
</gene>
<evidence type="ECO:0000256" key="1">
    <source>
        <dbReference type="SAM" id="MobiDB-lite"/>
    </source>
</evidence>
<keyword evidence="3" id="KW-1185">Reference proteome</keyword>
<name>A0A0L0UPI8_9BASI</name>
<feature type="non-terminal residue" evidence="2">
    <location>
        <position position="343"/>
    </location>
</feature>
<evidence type="ECO:0000313" key="2">
    <source>
        <dbReference type="EMBL" id="KNE88885.1"/>
    </source>
</evidence>
<organism evidence="2 3">
    <name type="scientific">Puccinia striiformis f. sp. tritici PST-78</name>
    <dbReference type="NCBI Taxonomy" id="1165861"/>
    <lineage>
        <taxon>Eukaryota</taxon>
        <taxon>Fungi</taxon>
        <taxon>Dikarya</taxon>
        <taxon>Basidiomycota</taxon>
        <taxon>Pucciniomycotina</taxon>
        <taxon>Pucciniomycetes</taxon>
        <taxon>Pucciniales</taxon>
        <taxon>Pucciniaceae</taxon>
        <taxon>Puccinia</taxon>
    </lineage>
</organism>
<sequence>MSFPIIHSTGSVPDHGSMIFPQVAAAARDAGQPTETLALPDAIDRTTHFGFVGNTSVNGTNTGLTTDIRDTSTDTVMVNVSNLSLQPSVLAPNIGAPGNNALNFCFERIVSPSIGEAIDTAAHHTAAHDPIRNARVSFVEDLEEELPPAYEEHAPANSRRLPYVLDTPPPARRTRWIGRDSYRPRAPFQNHTREATYIDRRPRSSSSRIRRPSNRSSSVARNRTQAPNRRPFPPASARSNMSSSSSSPSPPSSPLPTIPATPRMRPARPPIMDGRTSAALTVTMFFRCLRSIRLTLRTFPANHPYAAQHQQLQNETDLMELWFHNHHEHLQEELDDPQSPARL</sequence>
<comment type="caution">
    <text evidence="2">The sequence shown here is derived from an EMBL/GenBank/DDBJ whole genome shotgun (WGS) entry which is preliminary data.</text>
</comment>
<accession>A0A0L0UPI8</accession>
<dbReference type="AlphaFoldDB" id="A0A0L0UPI8"/>
<reference evidence="3" key="1">
    <citation type="submission" date="2014-03" db="EMBL/GenBank/DDBJ databases">
        <title>The Genome Sequence of Puccinia striiformis f. sp. tritici PST-78.</title>
        <authorList>
            <consortium name="The Broad Institute Genome Sequencing Platform"/>
            <person name="Cuomo C."/>
            <person name="Hulbert S."/>
            <person name="Chen X."/>
            <person name="Walker B."/>
            <person name="Young S.K."/>
            <person name="Zeng Q."/>
            <person name="Gargeya S."/>
            <person name="Fitzgerald M."/>
            <person name="Haas B."/>
            <person name="Abouelleil A."/>
            <person name="Alvarado L."/>
            <person name="Arachchi H.M."/>
            <person name="Berlin A.M."/>
            <person name="Chapman S.B."/>
            <person name="Goldberg J."/>
            <person name="Griggs A."/>
            <person name="Gujja S."/>
            <person name="Hansen M."/>
            <person name="Howarth C."/>
            <person name="Imamovic A."/>
            <person name="Larimer J."/>
            <person name="McCowan C."/>
            <person name="Montmayeur A."/>
            <person name="Murphy C."/>
            <person name="Neiman D."/>
            <person name="Pearson M."/>
            <person name="Priest M."/>
            <person name="Roberts A."/>
            <person name="Saif S."/>
            <person name="Shea T."/>
            <person name="Sisk P."/>
            <person name="Sykes S."/>
            <person name="Wortman J."/>
            <person name="Nusbaum C."/>
            <person name="Birren B."/>
        </authorList>
    </citation>
    <scope>NUCLEOTIDE SEQUENCE [LARGE SCALE GENOMIC DNA]</scope>
    <source>
        <strain evidence="3">race PST-78</strain>
    </source>
</reference>
<evidence type="ECO:0000313" key="3">
    <source>
        <dbReference type="Proteomes" id="UP000054564"/>
    </source>
</evidence>
<protein>
    <submittedName>
        <fullName evidence="2">Uncharacterized protein</fullName>
    </submittedName>
</protein>
<feature type="compositionally biased region" description="Basic and acidic residues" evidence="1">
    <location>
        <begin position="191"/>
        <end position="202"/>
    </location>
</feature>
<feature type="compositionally biased region" description="Pro residues" evidence="1">
    <location>
        <begin position="248"/>
        <end position="259"/>
    </location>
</feature>
<feature type="compositionally biased region" description="Low complexity" evidence="1">
    <location>
        <begin position="235"/>
        <end position="247"/>
    </location>
</feature>